<dbReference type="Proteomes" id="UP000789702">
    <property type="component" value="Unassembled WGS sequence"/>
</dbReference>
<name>A0ACA9M2F5_9GLOM</name>
<dbReference type="EMBL" id="CAJVPU010006656">
    <property type="protein sequence ID" value="CAG8563332.1"/>
    <property type="molecule type" value="Genomic_DNA"/>
</dbReference>
<organism evidence="1 2">
    <name type="scientific">Dentiscutata heterogama</name>
    <dbReference type="NCBI Taxonomy" id="1316150"/>
    <lineage>
        <taxon>Eukaryota</taxon>
        <taxon>Fungi</taxon>
        <taxon>Fungi incertae sedis</taxon>
        <taxon>Mucoromycota</taxon>
        <taxon>Glomeromycotina</taxon>
        <taxon>Glomeromycetes</taxon>
        <taxon>Diversisporales</taxon>
        <taxon>Gigasporaceae</taxon>
        <taxon>Dentiscutata</taxon>
    </lineage>
</organism>
<sequence length="223" mass="25119">MDDDNSQSFFLARQIDESIADPITRSNSPASETRSTSAKSDNDAPNVPTIKKTKLSRKGGSKRRSWVWKYFVEKKIIEAVQNLDNQKINVEVIYGICNVLNDSGKSCDSRVKVSGGSTSNLISHLLNTHGITQNGPGLSGQDDDNDKRQAETALRNKYNDIKSSHQSSTPSDKSVDPRENQDNQEGQRQIYQKTFFKTIFMQDAPEESDNELDHYFSLPEIHY</sequence>
<evidence type="ECO:0000313" key="2">
    <source>
        <dbReference type="Proteomes" id="UP000789702"/>
    </source>
</evidence>
<proteinExistence type="predicted"/>
<keyword evidence="2" id="KW-1185">Reference proteome</keyword>
<accession>A0ACA9M2F5</accession>
<comment type="caution">
    <text evidence="1">The sequence shown here is derived from an EMBL/GenBank/DDBJ whole genome shotgun (WGS) entry which is preliminary data.</text>
</comment>
<feature type="non-terminal residue" evidence="1">
    <location>
        <position position="223"/>
    </location>
</feature>
<protein>
    <submittedName>
        <fullName evidence="1">1695_t:CDS:1</fullName>
    </submittedName>
</protein>
<feature type="non-terminal residue" evidence="1">
    <location>
        <position position="1"/>
    </location>
</feature>
<reference evidence="1" key="1">
    <citation type="submission" date="2021-06" db="EMBL/GenBank/DDBJ databases">
        <authorList>
            <person name="Kallberg Y."/>
            <person name="Tangrot J."/>
            <person name="Rosling A."/>
        </authorList>
    </citation>
    <scope>NUCLEOTIDE SEQUENCE</scope>
    <source>
        <strain evidence="1">IL203A</strain>
    </source>
</reference>
<evidence type="ECO:0000313" key="1">
    <source>
        <dbReference type="EMBL" id="CAG8563332.1"/>
    </source>
</evidence>
<gene>
    <name evidence="1" type="ORF">DHETER_LOCUS5743</name>
</gene>